<comment type="caution">
    <text evidence="2">The sequence shown here is derived from an EMBL/GenBank/DDBJ whole genome shotgun (WGS) entry which is preliminary data.</text>
</comment>
<dbReference type="AlphaFoldDB" id="A0A0B2BVI6"/>
<evidence type="ECO:0000256" key="1">
    <source>
        <dbReference type="SAM" id="MobiDB-lite"/>
    </source>
</evidence>
<gene>
    <name evidence="2" type="ORF">PK98_01770</name>
</gene>
<proteinExistence type="predicted"/>
<sequence>MALPVKTLIAAATMLAKDERAQRVAKSLWDKGKDAWDKRQGGRATTADRPATAAGAAAQDASGPTQSGWRRGGDRQLRFQDGQTGDLIRFAYTDEHGLTCQRTVGNWRIVGGQLNGYCLNRKQDENFAVDRIGDWEELSLQADR</sequence>
<accession>A0A0B2BVI6</accession>
<feature type="region of interest" description="Disordered" evidence="1">
    <location>
        <begin position="35"/>
        <end position="77"/>
    </location>
</feature>
<dbReference type="EMBL" id="JTDN01000001">
    <property type="protein sequence ID" value="KHL25454.1"/>
    <property type="molecule type" value="Genomic_DNA"/>
</dbReference>
<dbReference type="OrthoDB" id="7173212at2"/>
<evidence type="ECO:0000313" key="2">
    <source>
        <dbReference type="EMBL" id="KHL25454.1"/>
    </source>
</evidence>
<dbReference type="RefSeq" id="WP_039093830.1">
    <property type="nucleotide sequence ID" value="NZ_JTDN01000001.1"/>
</dbReference>
<evidence type="ECO:0000313" key="3">
    <source>
        <dbReference type="Proteomes" id="UP000030988"/>
    </source>
</evidence>
<feature type="compositionally biased region" description="Low complexity" evidence="1">
    <location>
        <begin position="42"/>
        <end position="65"/>
    </location>
</feature>
<protein>
    <submittedName>
        <fullName evidence="2">Uncharacterized protein</fullName>
    </submittedName>
</protein>
<reference evidence="2 3" key="1">
    <citation type="submission" date="2014-11" db="EMBL/GenBank/DDBJ databases">
        <title>Draft genome sequence of Kirrobacter mercurialis.</title>
        <authorList>
            <person name="Coil D.A."/>
            <person name="Eisen J.A."/>
        </authorList>
    </citation>
    <scope>NUCLEOTIDE SEQUENCE [LARGE SCALE GENOMIC DNA]</scope>
    <source>
        <strain evidence="2 3">Coronado</strain>
    </source>
</reference>
<organism evidence="2 3">
    <name type="scientific">Croceibacterium mercuriale</name>
    <dbReference type="NCBI Taxonomy" id="1572751"/>
    <lineage>
        <taxon>Bacteria</taxon>
        <taxon>Pseudomonadati</taxon>
        <taxon>Pseudomonadota</taxon>
        <taxon>Alphaproteobacteria</taxon>
        <taxon>Sphingomonadales</taxon>
        <taxon>Erythrobacteraceae</taxon>
        <taxon>Croceibacterium</taxon>
    </lineage>
</organism>
<dbReference type="Proteomes" id="UP000030988">
    <property type="component" value="Unassembled WGS sequence"/>
</dbReference>
<keyword evidence="3" id="KW-1185">Reference proteome</keyword>
<name>A0A0B2BVI6_9SPHN</name>